<evidence type="ECO:0000313" key="1">
    <source>
        <dbReference type="EMBL" id="ADM37462.1"/>
    </source>
</evidence>
<reference key="1">
    <citation type="submission" date="2010-08" db="EMBL/GenBank/DDBJ databases">
        <authorList>
            <person name="Zeigler D.R."/>
        </authorList>
    </citation>
    <scope>NUCLEOTIDE SEQUENCE</scope>
    <source>
        <strain>W23</strain>
    </source>
</reference>
<evidence type="ECO:0000313" key="2">
    <source>
        <dbReference type="Proteomes" id="UP000002233"/>
    </source>
</evidence>
<name>E0U372_BACSH</name>
<protein>
    <submittedName>
        <fullName evidence="1">Uncharacterized protein</fullName>
    </submittedName>
</protein>
<dbReference type="AlphaFoldDB" id="E0U372"/>
<dbReference type="Proteomes" id="UP000002233">
    <property type="component" value="Chromosome"/>
</dbReference>
<organism evidence="1 2">
    <name type="scientific">Bacillus spizizenii (strain ATCC 23059 / NRRL B-14472 / W23)</name>
    <name type="common">Bacillus subtilis subsp. spizizenii</name>
    <dbReference type="NCBI Taxonomy" id="655816"/>
    <lineage>
        <taxon>Bacteria</taxon>
        <taxon>Bacillati</taxon>
        <taxon>Bacillota</taxon>
        <taxon>Bacilli</taxon>
        <taxon>Bacillales</taxon>
        <taxon>Bacillaceae</taxon>
        <taxon>Bacillus</taxon>
    </lineage>
</organism>
<dbReference type="EMBL" id="CP002183">
    <property type="protein sequence ID" value="ADM37462.1"/>
    <property type="molecule type" value="Genomic_DNA"/>
</dbReference>
<proteinExistence type="predicted"/>
<gene>
    <name evidence="1" type="ordered locus">BSUW23_07070</name>
</gene>
<sequence length="80" mass="9443">MVLNECIFLDVMVVDERYTYKKKTSEFGGNATRRFLMKRRDAGWQLVCFIIVDRTYVCKGVFSKELVNIIGQNRFIVNVR</sequence>
<accession>E0U372</accession>
<dbReference type="KEGG" id="bss:BSUW23_07070"/>
<reference evidence="1 2" key="2">
    <citation type="journal article" date="2011" name="Microbiology">
        <title>The genome sequence of Bacillus subtilis subsp. spizizenii W23: insights into speciation within the B. subtilis complex and into the history of B. subtilis genetics.</title>
        <authorList>
            <person name="Zeigler D.R."/>
        </authorList>
    </citation>
    <scope>NUCLEOTIDE SEQUENCE [LARGE SCALE GENOMIC DNA]</scope>
    <source>
        <strain evidence="2">ATCC 23059 / NRRL B-14472 / W23</strain>
    </source>
</reference>
<dbReference type="HOGENOM" id="CLU_2582438_0_0_9"/>